<dbReference type="EMBL" id="KN833751">
    <property type="protein sequence ID" value="KIK21447.1"/>
    <property type="molecule type" value="Genomic_DNA"/>
</dbReference>
<sequence>MFPLSGFDIWTGNYFECYRAVAVYSDQVPLTFLLLQTGVGKSSLINQVLRTEAAVEYI</sequence>
<reference evidence="2" key="2">
    <citation type="submission" date="2015-01" db="EMBL/GenBank/DDBJ databases">
        <title>Evolutionary Origins and Diversification of the Mycorrhizal Mutualists.</title>
        <authorList>
            <consortium name="DOE Joint Genome Institute"/>
            <consortium name="Mycorrhizal Genomics Consortium"/>
            <person name="Kohler A."/>
            <person name="Kuo A."/>
            <person name="Nagy L.G."/>
            <person name="Floudas D."/>
            <person name="Copeland A."/>
            <person name="Barry K.W."/>
            <person name="Cichocki N."/>
            <person name="Veneault-Fourrey C."/>
            <person name="LaButti K."/>
            <person name="Lindquist E.A."/>
            <person name="Lipzen A."/>
            <person name="Lundell T."/>
            <person name="Morin E."/>
            <person name="Murat C."/>
            <person name="Riley R."/>
            <person name="Ohm R."/>
            <person name="Sun H."/>
            <person name="Tunlid A."/>
            <person name="Henrissat B."/>
            <person name="Grigoriev I.V."/>
            <person name="Hibbett D.S."/>
            <person name="Martin F."/>
        </authorList>
    </citation>
    <scope>NUCLEOTIDE SEQUENCE [LARGE SCALE GENOMIC DNA]</scope>
    <source>
        <strain evidence="2">441</strain>
    </source>
</reference>
<organism evidence="1 2">
    <name type="scientific">Pisolithus microcarpus 441</name>
    <dbReference type="NCBI Taxonomy" id="765257"/>
    <lineage>
        <taxon>Eukaryota</taxon>
        <taxon>Fungi</taxon>
        <taxon>Dikarya</taxon>
        <taxon>Basidiomycota</taxon>
        <taxon>Agaricomycotina</taxon>
        <taxon>Agaricomycetes</taxon>
        <taxon>Agaricomycetidae</taxon>
        <taxon>Boletales</taxon>
        <taxon>Sclerodermatineae</taxon>
        <taxon>Pisolithaceae</taxon>
        <taxon>Pisolithus</taxon>
    </lineage>
</organism>
<gene>
    <name evidence="1" type="ORF">PISMIDRAFT_681132</name>
</gene>
<keyword evidence="2" id="KW-1185">Reference proteome</keyword>
<dbReference type="Proteomes" id="UP000054018">
    <property type="component" value="Unassembled WGS sequence"/>
</dbReference>
<evidence type="ECO:0000313" key="1">
    <source>
        <dbReference type="EMBL" id="KIK21447.1"/>
    </source>
</evidence>
<protein>
    <submittedName>
        <fullName evidence="1">Uncharacterized protein</fullName>
    </submittedName>
</protein>
<reference evidence="1 2" key="1">
    <citation type="submission" date="2014-04" db="EMBL/GenBank/DDBJ databases">
        <authorList>
            <consortium name="DOE Joint Genome Institute"/>
            <person name="Kuo A."/>
            <person name="Kohler A."/>
            <person name="Costa M.D."/>
            <person name="Nagy L.G."/>
            <person name="Floudas D."/>
            <person name="Copeland A."/>
            <person name="Barry K.W."/>
            <person name="Cichocki N."/>
            <person name="Veneault-Fourrey C."/>
            <person name="LaButti K."/>
            <person name="Lindquist E.A."/>
            <person name="Lipzen A."/>
            <person name="Lundell T."/>
            <person name="Morin E."/>
            <person name="Murat C."/>
            <person name="Sun H."/>
            <person name="Tunlid A."/>
            <person name="Henrissat B."/>
            <person name="Grigoriev I.V."/>
            <person name="Hibbett D.S."/>
            <person name="Martin F."/>
            <person name="Nordberg H.P."/>
            <person name="Cantor M.N."/>
            <person name="Hua S.X."/>
        </authorList>
    </citation>
    <scope>NUCLEOTIDE SEQUENCE [LARGE SCALE GENOMIC DNA]</scope>
    <source>
        <strain evidence="1 2">441</strain>
    </source>
</reference>
<dbReference type="HOGENOM" id="CLU_2980017_0_0_1"/>
<proteinExistence type="predicted"/>
<evidence type="ECO:0000313" key="2">
    <source>
        <dbReference type="Proteomes" id="UP000054018"/>
    </source>
</evidence>
<dbReference type="AlphaFoldDB" id="A0A0C9ZG70"/>
<accession>A0A0C9ZG70</accession>
<name>A0A0C9ZG70_9AGAM</name>